<name>A0A9D5JS15_9BACT</name>
<dbReference type="Proteomes" id="UP000649604">
    <property type="component" value="Unassembled WGS sequence"/>
</dbReference>
<dbReference type="AlphaFoldDB" id="A0A9D5JS15"/>
<accession>A0A9D5JS15</accession>
<comment type="caution">
    <text evidence="2">The sequence shown here is derived from an EMBL/GenBank/DDBJ whole genome shotgun (WGS) entry which is preliminary data.</text>
</comment>
<reference evidence="2" key="1">
    <citation type="submission" date="2019-11" db="EMBL/GenBank/DDBJ databases">
        <title>Microbial mats filling the niche in hypersaline microbial mats.</title>
        <authorList>
            <person name="Wong H.L."/>
            <person name="Macleod F.I."/>
            <person name="White R.A. III"/>
            <person name="Burns B.P."/>
        </authorList>
    </citation>
    <scope>NUCLEOTIDE SEQUENCE</scope>
    <source>
        <strain evidence="2">Rbin_158</strain>
    </source>
</reference>
<keyword evidence="1" id="KW-0472">Membrane</keyword>
<keyword evidence="1" id="KW-0812">Transmembrane</keyword>
<proteinExistence type="predicted"/>
<evidence type="ECO:0000313" key="2">
    <source>
        <dbReference type="EMBL" id="MBD3323208.1"/>
    </source>
</evidence>
<sequence length="99" mass="11171">MMEKKQLRSADFITAILLIVFGLWVLVTTLTTFPMKDSWGGVQNVWYVSPALFPLFISLGIIIMGIVLLRNAVKEGGAKTFFEKLAQYKPGLSENMLRF</sequence>
<evidence type="ECO:0000313" key="3">
    <source>
        <dbReference type="Proteomes" id="UP000649604"/>
    </source>
</evidence>
<organism evidence="2 3">
    <name type="scientific">candidate division KSB3 bacterium</name>
    <dbReference type="NCBI Taxonomy" id="2044937"/>
    <lineage>
        <taxon>Bacteria</taxon>
        <taxon>candidate division KSB3</taxon>
    </lineage>
</organism>
<dbReference type="EMBL" id="WJJP01000041">
    <property type="protein sequence ID" value="MBD3323208.1"/>
    <property type="molecule type" value="Genomic_DNA"/>
</dbReference>
<keyword evidence="1" id="KW-1133">Transmembrane helix</keyword>
<feature type="transmembrane region" description="Helical" evidence="1">
    <location>
        <begin position="12"/>
        <end position="33"/>
    </location>
</feature>
<feature type="non-terminal residue" evidence="2">
    <location>
        <position position="99"/>
    </location>
</feature>
<feature type="transmembrane region" description="Helical" evidence="1">
    <location>
        <begin position="45"/>
        <end position="69"/>
    </location>
</feature>
<protein>
    <submittedName>
        <fullName evidence="2">Uncharacterized protein</fullName>
    </submittedName>
</protein>
<evidence type="ECO:0000256" key="1">
    <source>
        <dbReference type="SAM" id="Phobius"/>
    </source>
</evidence>
<gene>
    <name evidence="2" type="ORF">GF339_01415</name>
</gene>